<dbReference type="SMART" id="SM00028">
    <property type="entry name" value="TPR"/>
    <property type="match status" value="4"/>
</dbReference>
<dbReference type="OrthoDB" id="7058419at2"/>
<evidence type="ECO:0000256" key="2">
    <source>
        <dbReference type="ARBA" id="ARBA00022803"/>
    </source>
</evidence>
<name>A0A243WJB4_9BACT</name>
<keyword evidence="2 3" id="KW-0802">TPR repeat</keyword>
<dbReference type="PROSITE" id="PS50005">
    <property type="entry name" value="TPR"/>
    <property type="match status" value="1"/>
</dbReference>
<evidence type="ECO:0000313" key="5">
    <source>
        <dbReference type="EMBL" id="OUJ75992.1"/>
    </source>
</evidence>
<sequence>MKKLVWLAVLLLWAVAAPTQAQRKVKIKTKPGTAAPLDKASRLLPLFGGASPAQAEQVVGAAFLTDVGRSFASRTEASKFFSGKGYEYLVENHIDTAVYRFNLAWLLDQKNADAYRGLGVIASQRANNDEAISLLTQALAITPTDAQLMADLGASYLIQYDKDKKKKSLTQSMDYLQKAVATDPKNAGAWQQLARGYYLQENYAKAWEAVHTGQNVNMTSLDFQLIGDLIAKMPDPEGKFK</sequence>
<gene>
    <name evidence="5" type="ORF">BXP70_01540</name>
</gene>
<evidence type="ECO:0000256" key="4">
    <source>
        <dbReference type="SAM" id="SignalP"/>
    </source>
</evidence>
<dbReference type="AlphaFoldDB" id="A0A243WJB4"/>
<accession>A0A243WJB4</accession>
<dbReference type="Proteomes" id="UP000194873">
    <property type="component" value="Unassembled WGS sequence"/>
</dbReference>
<keyword evidence="4" id="KW-0732">Signal</keyword>
<feature type="chain" id="PRO_5012873790" evidence="4">
    <location>
        <begin position="22"/>
        <end position="241"/>
    </location>
</feature>
<evidence type="ECO:0000313" key="6">
    <source>
        <dbReference type="Proteomes" id="UP000194873"/>
    </source>
</evidence>
<dbReference type="PANTHER" id="PTHR44186:SF1">
    <property type="entry name" value="BARDET-BIEDL SYNDROME 4 PROTEIN"/>
    <property type="match status" value="1"/>
</dbReference>
<dbReference type="InterPro" id="IPR019734">
    <property type="entry name" value="TPR_rpt"/>
</dbReference>
<dbReference type="InterPro" id="IPR011990">
    <property type="entry name" value="TPR-like_helical_dom_sf"/>
</dbReference>
<dbReference type="PANTHER" id="PTHR44186">
    <property type="match status" value="1"/>
</dbReference>
<keyword evidence="1" id="KW-0677">Repeat</keyword>
<comment type="caution">
    <text evidence="5">The sequence shown here is derived from an EMBL/GenBank/DDBJ whole genome shotgun (WGS) entry which is preliminary data.</text>
</comment>
<dbReference type="Gene3D" id="1.25.40.10">
    <property type="entry name" value="Tetratricopeptide repeat domain"/>
    <property type="match status" value="2"/>
</dbReference>
<dbReference type="RefSeq" id="WP_086592240.1">
    <property type="nucleotide sequence ID" value="NZ_MTSE01000001.1"/>
</dbReference>
<feature type="repeat" description="TPR" evidence="3">
    <location>
        <begin position="112"/>
        <end position="145"/>
    </location>
</feature>
<evidence type="ECO:0000256" key="1">
    <source>
        <dbReference type="ARBA" id="ARBA00022737"/>
    </source>
</evidence>
<protein>
    <submittedName>
        <fullName evidence="5">Uncharacterized protein</fullName>
    </submittedName>
</protein>
<dbReference type="SUPFAM" id="SSF48452">
    <property type="entry name" value="TPR-like"/>
    <property type="match status" value="1"/>
</dbReference>
<reference evidence="5 6" key="1">
    <citation type="submission" date="2017-01" db="EMBL/GenBank/DDBJ databases">
        <title>A new Hymenobacter.</title>
        <authorList>
            <person name="Liang Y."/>
            <person name="Feng F."/>
        </authorList>
    </citation>
    <scope>NUCLEOTIDE SEQUENCE [LARGE SCALE GENOMIC DNA]</scope>
    <source>
        <strain evidence="5">MIMBbqt21</strain>
    </source>
</reference>
<keyword evidence="6" id="KW-1185">Reference proteome</keyword>
<organism evidence="5 6">
    <name type="scientific">Hymenobacter crusticola</name>
    <dbReference type="NCBI Taxonomy" id="1770526"/>
    <lineage>
        <taxon>Bacteria</taxon>
        <taxon>Pseudomonadati</taxon>
        <taxon>Bacteroidota</taxon>
        <taxon>Cytophagia</taxon>
        <taxon>Cytophagales</taxon>
        <taxon>Hymenobacteraceae</taxon>
        <taxon>Hymenobacter</taxon>
    </lineage>
</organism>
<proteinExistence type="predicted"/>
<evidence type="ECO:0000256" key="3">
    <source>
        <dbReference type="PROSITE-ProRule" id="PRU00339"/>
    </source>
</evidence>
<dbReference type="EMBL" id="MTSE01000001">
    <property type="protein sequence ID" value="OUJ75992.1"/>
    <property type="molecule type" value="Genomic_DNA"/>
</dbReference>
<feature type="signal peptide" evidence="4">
    <location>
        <begin position="1"/>
        <end position="21"/>
    </location>
</feature>